<accession>A0A2U2DHT4</accession>
<dbReference type="Proteomes" id="UP000245252">
    <property type="component" value="Unassembled WGS sequence"/>
</dbReference>
<dbReference type="OrthoDB" id="9805830at2"/>
<reference evidence="1 2" key="1">
    <citation type="submission" date="2018-05" db="EMBL/GenBank/DDBJ databases">
        <title>The draft genome of strain NS-104.</title>
        <authorList>
            <person name="Hang P."/>
            <person name="Jiang J."/>
        </authorList>
    </citation>
    <scope>NUCLEOTIDE SEQUENCE [LARGE SCALE GENOMIC DNA]</scope>
    <source>
        <strain evidence="1 2">NS-104</strain>
    </source>
</reference>
<evidence type="ECO:0000313" key="1">
    <source>
        <dbReference type="EMBL" id="PWE52828.1"/>
    </source>
</evidence>
<evidence type="ECO:0000313" key="2">
    <source>
        <dbReference type="Proteomes" id="UP000245252"/>
    </source>
</evidence>
<organism evidence="1 2">
    <name type="scientific">Metarhizobium album</name>
    <dbReference type="NCBI Taxonomy" id="2182425"/>
    <lineage>
        <taxon>Bacteria</taxon>
        <taxon>Pseudomonadati</taxon>
        <taxon>Pseudomonadota</taxon>
        <taxon>Alphaproteobacteria</taxon>
        <taxon>Hyphomicrobiales</taxon>
        <taxon>Rhizobiaceae</taxon>
        <taxon>Metarhizobium</taxon>
    </lineage>
</organism>
<proteinExistence type="predicted"/>
<dbReference type="AlphaFoldDB" id="A0A2U2DHT4"/>
<sequence length="70" mass="7899">MRTNVDIDDDLMREAMEASGLPTKKAAIEAALKEMIRRHAQRQALDELWGIGWDGDLEVMRDETKLGKTG</sequence>
<protein>
    <submittedName>
        <fullName evidence="1">DUF2191 domain-containing protein</fullName>
    </submittedName>
</protein>
<comment type="caution">
    <text evidence="1">The sequence shown here is derived from an EMBL/GenBank/DDBJ whole genome shotgun (WGS) entry which is preliminary data.</text>
</comment>
<keyword evidence="2" id="KW-1185">Reference proteome</keyword>
<dbReference type="EMBL" id="QFBC01000020">
    <property type="protein sequence ID" value="PWE52828.1"/>
    <property type="molecule type" value="Genomic_DNA"/>
</dbReference>
<gene>
    <name evidence="1" type="ORF">DEM27_28955</name>
</gene>
<dbReference type="RefSeq" id="WP_109461728.1">
    <property type="nucleotide sequence ID" value="NZ_QFBC01000020.1"/>
</dbReference>
<dbReference type="InterPro" id="IPR019239">
    <property type="entry name" value="VapB_antitoxin"/>
</dbReference>
<dbReference type="Pfam" id="PF09957">
    <property type="entry name" value="VapB_antitoxin"/>
    <property type="match status" value="1"/>
</dbReference>
<name>A0A2U2DHT4_9HYPH</name>